<name>A0A2A2TLN6_9CYAN</name>
<feature type="transmembrane region" description="Helical" evidence="1">
    <location>
        <begin position="45"/>
        <end position="68"/>
    </location>
</feature>
<keyword evidence="3" id="KW-1185">Reference proteome</keyword>
<sequence>MNRRKLNQRNSFGLWERWVLQSAIAQIIGLTIVGIASAVVNRMGYIQGIFTFIGILEGTVLGFTQWLVLRRYIRHSTQWIFATIIGGLLAWFTGLTISVLMAFTFAGASGNYVNITFIKGLILLGMGIGGVLGFCQWLAIRTQIRYGVWWIFANAIAWSLGLLVAYFGAGAIEEKLGIQTALTTVATGGVMGVVIGSITGIALIWLLKPRLKKS</sequence>
<gene>
    <name evidence="2" type="ORF">CK510_08085</name>
</gene>
<reference evidence="2 3" key="1">
    <citation type="submission" date="2017-08" db="EMBL/GenBank/DDBJ databases">
        <title>Draft genome sequence of filamentous cyanobacterium Calothrix elsteri CCALA 953.</title>
        <authorList>
            <person name="Gagunashvili A.N."/>
            <person name="Elster J."/>
            <person name="Andresson O.S."/>
        </authorList>
    </citation>
    <scope>NUCLEOTIDE SEQUENCE [LARGE SCALE GENOMIC DNA]</scope>
    <source>
        <strain evidence="2 3">CCALA 953</strain>
    </source>
</reference>
<keyword evidence="1" id="KW-0472">Membrane</keyword>
<keyword evidence="1" id="KW-1133">Transmembrane helix</keyword>
<evidence type="ECO:0000313" key="3">
    <source>
        <dbReference type="Proteomes" id="UP000218238"/>
    </source>
</evidence>
<evidence type="ECO:0000313" key="2">
    <source>
        <dbReference type="EMBL" id="PAX58329.1"/>
    </source>
</evidence>
<organism evidence="2 3">
    <name type="scientific">Brunnivagina elsteri CCALA 953</name>
    <dbReference type="NCBI Taxonomy" id="987040"/>
    <lineage>
        <taxon>Bacteria</taxon>
        <taxon>Bacillati</taxon>
        <taxon>Cyanobacteriota</taxon>
        <taxon>Cyanophyceae</taxon>
        <taxon>Nostocales</taxon>
        <taxon>Calotrichaceae</taxon>
        <taxon>Brunnivagina</taxon>
    </lineage>
</organism>
<dbReference type="RefSeq" id="WP_095721212.1">
    <property type="nucleotide sequence ID" value="NZ_NTFS01000061.1"/>
</dbReference>
<comment type="caution">
    <text evidence="2">The sequence shown here is derived from an EMBL/GenBank/DDBJ whole genome shotgun (WGS) entry which is preliminary data.</text>
</comment>
<evidence type="ECO:0000256" key="1">
    <source>
        <dbReference type="SAM" id="Phobius"/>
    </source>
</evidence>
<accession>A0A2A2TLN6</accession>
<feature type="transmembrane region" description="Helical" evidence="1">
    <location>
        <begin position="20"/>
        <end position="39"/>
    </location>
</feature>
<dbReference type="EMBL" id="NTFS01000061">
    <property type="protein sequence ID" value="PAX58329.1"/>
    <property type="molecule type" value="Genomic_DNA"/>
</dbReference>
<feature type="transmembrane region" description="Helical" evidence="1">
    <location>
        <begin position="181"/>
        <end position="207"/>
    </location>
</feature>
<feature type="transmembrane region" description="Helical" evidence="1">
    <location>
        <begin position="117"/>
        <end position="140"/>
    </location>
</feature>
<dbReference type="AlphaFoldDB" id="A0A2A2TLN6"/>
<dbReference type="OrthoDB" id="510168at2"/>
<proteinExistence type="predicted"/>
<feature type="transmembrane region" description="Helical" evidence="1">
    <location>
        <begin position="80"/>
        <end position="105"/>
    </location>
</feature>
<keyword evidence="1" id="KW-0812">Transmembrane</keyword>
<feature type="transmembrane region" description="Helical" evidence="1">
    <location>
        <begin position="147"/>
        <end position="169"/>
    </location>
</feature>
<protein>
    <submittedName>
        <fullName evidence="2">Uncharacterized protein</fullName>
    </submittedName>
</protein>
<dbReference type="Proteomes" id="UP000218238">
    <property type="component" value="Unassembled WGS sequence"/>
</dbReference>